<accession>A0A839RTD8</accession>
<name>A0A839RTD8_9ACTN</name>
<feature type="region of interest" description="Disordered" evidence="1">
    <location>
        <begin position="1"/>
        <end position="29"/>
    </location>
</feature>
<dbReference type="AlphaFoldDB" id="A0A839RTD8"/>
<comment type="caution">
    <text evidence="2">The sequence shown here is derived from an EMBL/GenBank/DDBJ whole genome shotgun (WGS) entry which is preliminary data.</text>
</comment>
<proteinExistence type="predicted"/>
<dbReference type="InterPro" id="IPR036614">
    <property type="entry name" value="RusA-like_sf"/>
</dbReference>
<feature type="compositionally biased region" description="Low complexity" evidence="1">
    <location>
        <begin position="135"/>
        <end position="147"/>
    </location>
</feature>
<evidence type="ECO:0000313" key="2">
    <source>
        <dbReference type="EMBL" id="MBB3040172.1"/>
    </source>
</evidence>
<dbReference type="GO" id="GO:0006310">
    <property type="term" value="P:DNA recombination"/>
    <property type="evidence" value="ECO:0007669"/>
    <property type="project" value="InterPro"/>
</dbReference>
<dbReference type="GO" id="GO:0006281">
    <property type="term" value="P:DNA repair"/>
    <property type="evidence" value="ECO:0007669"/>
    <property type="project" value="InterPro"/>
</dbReference>
<evidence type="ECO:0000313" key="3">
    <source>
        <dbReference type="Proteomes" id="UP000567922"/>
    </source>
</evidence>
<evidence type="ECO:0008006" key="4">
    <source>
        <dbReference type="Google" id="ProtNLM"/>
    </source>
</evidence>
<organism evidence="2 3">
    <name type="scientific">Hoyosella altamirensis</name>
    <dbReference type="NCBI Taxonomy" id="616997"/>
    <lineage>
        <taxon>Bacteria</taxon>
        <taxon>Bacillati</taxon>
        <taxon>Actinomycetota</taxon>
        <taxon>Actinomycetes</taxon>
        <taxon>Mycobacteriales</taxon>
        <taxon>Hoyosellaceae</taxon>
        <taxon>Hoyosella</taxon>
    </lineage>
</organism>
<dbReference type="Proteomes" id="UP000567922">
    <property type="component" value="Unassembled WGS sequence"/>
</dbReference>
<dbReference type="OrthoDB" id="4763913at2"/>
<protein>
    <recommendedName>
        <fullName evidence="4">RusA-like resolvase</fullName>
    </recommendedName>
</protein>
<reference evidence="2 3" key="1">
    <citation type="submission" date="2020-08" db="EMBL/GenBank/DDBJ databases">
        <title>Sequencing the genomes of 1000 actinobacteria strains.</title>
        <authorList>
            <person name="Klenk H.-P."/>
        </authorList>
    </citation>
    <scope>NUCLEOTIDE SEQUENCE [LARGE SCALE GENOMIC DNA]</scope>
    <source>
        <strain evidence="2 3">DSM 45258</strain>
    </source>
</reference>
<dbReference type="GO" id="GO:0000287">
    <property type="term" value="F:magnesium ion binding"/>
    <property type="evidence" value="ECO:0007669"/>
    <property type="project" value="InterPro"/>
</dbReference>
<evidence type="ECO:0000256" key="1">
    <source>
        <dbReference type="SAM" id="MobiDB-lite"/>
    </source>
</evidence>
<gene>
    <name evidence="2" type="ORF">FHU29_004667</name>
</gene>
<keyword evidence="3" id="KW-1185">Reference proteome</keyword>
<dbReference type="Gene3D" id="3.30.1330.70">
    <property type="entry name" value="Holliday junction resolvase RusA"/>
    <property type="match status" value="1"/>
</dbReference>
<dbReference type="RefSeq" id="WP_064442297.1">
    <property type="nucleotide sequence ID" value="NZ_BDDI01000022.1"/>
</dbReference>
<dbReference type="SUPFAM" id="SSF103084">
    <property type="entry name" value="Holliday junction resolvase RusA"/>
    <property type="match status" value="1"/>
</dbReference>
<sequence>MNQTFTLPGLTKPPLTSNEARRSHWSKQARAKRQVAWSTRAAITQSSVQPVDSAAAIRVIWWAPDQRTRDPDGLAHLGKAVIDELVASGILPGDSHRYVGEVAYRVRVDRAAPRIEVVIASVSEHVDADGSWTPEASDSASEATSSAGIITPGRGQQHG</sequence>
<feature type="region of interest" description="Disordered" evidence="1">
    <location>
        <begin position="128"/>
        <end position="159"/>
    </location>
</feature>
<dbReference type="EMBL" id="JACHWS010000010">
    <property type="protein sequence ID" value="MBB3040172.1"/>
    <property type="molecule type" value="Genomic_DNA"/>
</dbReference>